<accession>A0A1Y2AQ59</accession>
<dbReference type="AlphaFoldDB" id="A0A1Y2AQ59"/>
<dbReference type="GO" id="GO:0015035">
    <property type="term" value="F:protein-disulfide reductase activity"/>
    <property type="evidence" value="ECO:0007669"/>
    <property type="project" value="TreeGrafter"/>
</dbReference>
<evidence type="ECO:0000256" key="1">
    <source>
        <dbReference type="SAM" id="MobiDB-lite"/>
    </source>
</evidence>
<dbReference type="InParanoid" id="A0A1Y2AQ59"/>
<keyword evidence="2" id="KW-0732">Signal</keyword>
<dbReference type="Gene3D" id="3.40.30.10">
    <property type="entry name" value="Glutaredoxin"/>
    <property type="match status" value="1"/>
</dbReference>
<dbReference type="GO" id="GO:0005788">
    <property type="term" value="C:endoplasmic reticulum lumen"/>
    <property type="evidence" value="ECO:0007669"/>
    <property type="project" value="TreeGrafter"/>
</dbReference>
<dbReference type="InterPro" id="IPR036249">
    <property type="entry name" value="Thioredoxin-like_sf"/>
</dbReference>
<proteinExistence type="predicted"/>
<dbReference type="InterPro" id="IPR013766">
    <property type="entry name" value="Thioredoxin_domain"/>
</dbReference>
<evidence type="ECO:0000256" key="2">
    <source>
        <dbReference type="SAM" id="SignalP"/>
    </source>
</evidence>
<dbReference type="PROSITE" id="PS51352">
    <property type="entry name" value="THIOREDOXIN_2"/>
    <property type="match status" value="1"/>
</dbReference>
<feature type="compositionally biased region" description="Basic and acidic residues" evidence="1">
    <location>
        <begin position="270"/>
        <end position="288"/>
    </location>
</feature>
<sequence length="350" mass="38174">MVLSSLLSLALLVPVAYAGMYGQPVVHLDARTFKTAMATEHAAMVAFVAPWCGHCKNLGPEYTAAAQSLSPLIPFYAVDCDDSKNKGLCAEYHIQGFPTIKAFPRAGKGAARDYQGDRKKGPLVEYAKTLVPDRVKKLRADAGVQDVLQKFLDEKPTIPHALLVHPSQPSIPFLWKVLGHRLSNKMHLGYIRDTTTHSVLSALGVYNSSDTSRDTARAVVWQPGADRASLVEYDGALKFNALLEFLQNQLEKPSTPPPTSQQPNNAPEARQAKLDEAEKRDRERREKLALNASKVEDAPEPQAAEGVSDESLVEDETTEGVAEPVPEAEASESEVVPEETEGSSVVHEEL</sequence>
<comment type="caution">
    <text evidence="4">The sequence shown here is derived from an EMBL/GenBank/DDBJ whole genome shotgun (WGS) entry which is preliminary data.</text>
</comment>
<dbReference type="SUPFAM" id="SSF52833">
    <property type="entry name" value="Thioredoxin-like"/>
    <property type="match status" value="1"/>
</dbReference>
<evidence type="ECO:0000313" key="4">
    <source>
        <dbReference type="EMBL" id="ORY24662.1"/>
    </source>
</evidence>
<feature type="compositionally biased region" description="Low complexity" evidence="1">
    <location>
        <begin position="319"/>
        <end position="328"/>
    </location>
</feature>
<dbReference type="EMBL" id="MCFC01000065">
    <property type="protein sequence ID" value="ORY24662.1"/>
    <property type="molecule type" value="Genomic_DNA"/>
</dbReference>
<name>A0A1Y2AQ59_9TREE</name>
<dbReference type="OrthoDB" id="427280at2759"/>
<dbReference type="Proteomes" id="UP000193986">
    <property type="component" value="Unassembled WGS sequence"/>
</dbReference>
<feature type="region of interest" description="Disordered" evidence="1">
    <location>
        <begin position="250"/>
        <end position="350"/>
    </location>
</feature>
<dbReference type="STRING" id="71784.A0A1Y2AQ59"/>
<protein>
    <submittedName>
        <fullName evidence="4">Thioredoxin-like protein</fullName>
    </submittedName>
</protein>
<keyword evidence="5" id="KW-1185">Reference proteome</keyword>
<dbReference type="GO" id="GO:0034976">
    <property type="term" value="P:response to endoplasmic reticulum stress"/>
    <property type="evidence" value="ECO:0007669"/>
    <property type="project" value="TreeGrafter"/>
</dbReference>
<gene>
    <name evidence="4" type="ORF">BCR39DRAFT_590478</name>
</gene>
<feature type="compositionally biased region" description="Acidic residues" evidence="1">
    <location>
        <begin position="307"/>
        <end position="318"/>
    </location>
</feature>
<evidence type="ECO:0000259" key="3">
    <source>
        <dbReference type="PROSITE" id="PS51352"/>
    </source>
</evidence>
<evidence type="ECO:0000313" key="5">
    <source>
        <dbReference type="Proteomes" id="UP000193986"/>
    </source>
</evidence>
<dbReference type="PANTHER" id="PTHR45815:SF3">
    <property type="entry name" value="PROTEIN DISULFIDE-ISOMERASE A6"/>
    <property type="match status" value="1"/>
</dbReference>
<reference evidence="4 5" key="1">
    <citation type="submission" date="2016-07" db="EMBL/GenBank/DDBJ databases">
        <title>Pervasive Adenine N6-methylation of Active Genes in Fungi.</title>
        <authorList>
            <consortium name="DOE Joint Genome Institute"/>
            <person name="Mondo S.J."/>
            <person name="Dannebaum R.O."/>
            <person name="Kuo R.C."/>
            <person name="Labutti K."/>
            <person name="Haridas S."/>
            <person name="Kuo A."/>
            <person name="Salamov A."/>
            <person name="Ahrendt S.R."/>
            <person name="Lipzen A."/>
            <person name="Sullivan W."/>
            <person name="Andreopoulos W.B."/>
            <person name="Clum A."/>
            <person name="Lindquist E."/>
            <person name="Daum C."/>
            <person name="Ramamoorthy G.K."/>
            <person name="Gryganskyi A."/>
            <person name="Culley D."/>
            <person name="Magnuson J.K."/>
            <person name="James T.Y."/>
            <person name="O'Malley M.A."/>
            <person name="Stajich J.E."/>
            <person name="Spatafora J.W."/>
            <person name="Visel A."/>
            <person name="Grigoriev I.V."/>
        </authorList>
    </citation>
    <scope>NUCLEOTIDE SEQUENCE [LARGE SCALE GENOMIC DNA]</scope>
    <source>
        <strain evidence="4 5">68-887.2</strain>
    </source>
</reference>
<feature type="compositionally biased region" description="Acidic residues" evidence="1">
    <location>
        <begin position="329"/>
        <end position="341"/>
    </location>
</feature>
<dbReference type="PANTHER" id="PTHR45815">
    <property type="entry name" value="PROTEIN DISULFIDE-ISOMERASE A6"/>
    <property type="match status" value="1"/>
</dbReference>
<organism evidence="4 5">
    <name type="scientific">Naematelia encephala</name>
    <dbReference type="NCBI Taxonomy" id="71784"/>
    <lineage>
        <taxon>Eukaryota</taxon>
        <taxon>Fungi</taxon>
        <taxon>Dikarya</taxon>
        <taxon>Basidiomycota</taxon>
        <taxon>Agaricomycotina</taxon>
        <taxon>Tremellomycetes</taxon>
        <taxon>Tremellales</taxon>
        <taxon>Naemateliaceae</taxon>
        <taxon>Naematelia</taxon>
    </lineage>
</organism>
<feature type="chain" id="PRO_5012417850" evidence="2">
    <location>
        <begin position="19"/>
        <end position="350"/>
    </location>
</feature>
<dbReference type="Pfam" id="PF00085">
    <property type="entry name" value="Thioredoxin"/>
    <property type="match status" value="1"/>
</dbReference>
<feature type="domain" description="Thioredoxin" evidence="3">
    <location>
        <begin position="6"/>
        <end position="132"/>
    </location>
</feature>
<feature type="signal peptide" evidence="2">
    <location>
        <begin position="1"/>
        <end position="18"/>
    </location>
</feature>
<dbReference type="FunCoup" id="A0A1Y2AQ59">
    <property type="interactions" value="71"/>
</dbReference>